<dbReference type="InterPro" id="IPR051281">
    <property type="entry name" value="Dual-spec_lipid-protein_phosph"/>
</dbReference>
<dbReference type="PROSITE" id="PS51181">
    <property type="entry name" value="PPASE_TENSIN"/>
    <property type="match status" value="1"/>
</dbReference>
<dbReference type="OrthoDB" id="18331at2759"/>
<keyword evidence="2" id="KW-0904">Protein phosphatase</keyword>
<dbReference type="CDD" id="cd14509">
    <property type="entry name" value="PTP_PTEN"/>
    <property type="match status" value="1"/>
</dbReference>
<comment type="caution">
    <text evidence="7">The sequence shown here is derived from an EMBL/GenBank/DDBJ whole genome shotgun (WGS) entry which is preliminary data.</text>
</comment>
<evidence type="ECO:0000259" key="5">
    <source>
        <dbReference type="PROSITE" id="PS51181"/>
    </source>
</evidence>
<dbReference type="Gene3D" id="2.60.40.1110">
    <property type="match status" value="1"/>
</dbReference>
<dbReference type="GO" id="GO:0004721">
    <property type="term" value="F:phosphoprotein phosphatase activity"/>
    <property type="evidence" value="ECO:0007669"/>
    <property type="project" value="UniProtKB-KW"/>
</dbReference>
<dbReference type="Proteomes" id="UP000241769">
    <property type="component" value="Unassembled WGS sequence"/>
</dbReference>
<dbReference type="InterPro" id="IPR045101">
    <property type="entry name" value="PTP_PTEN"/>
</dbReference>
<evidence type="ECO:0000313" key="7">
    <source>
        <dbReference type="EMBL" id="PRP85600.1"/>
    </source>
</evidence>
<reference evidence="7 8" key="1">
    <citation type="journal article" date="2018" name="Genome Biol. Evol.">
        <title>Multiple Roots of Fruiting Body Formation in Amoebozoa.</title>
        <authorList>
            <person name="Hillmann F."/>
            <person name="Forbes G."/>
            <person name="Novohradska S."/>
            <person name="Ferling I."/>
            <person name="Riege K."/>
            <person name="Groth M."/>
            <person name="Westermann M."/>
            <person name="Marz M."/>
            <person name="Spaller T."/>
            <person name="Winckler T."/>
            <person name="Schaap P."/>
            <person name="Glockner G."/>
        </authorList>
    </citation>
    <scope>NUCLEOTIDE SEQUENCE [LARGE SCALE GENOMIC DNA]</scope>
    <source>
        <strain evidence="7 8">Jena</strain>
    </source>
</reference>
<feature type="domain" description="Tyrosine specific protein phosphatases" evidence="4">
    <location>
        <begin position="107"/>
        <end position="178"/>
    </location>
</feature>
<name>A0A2P6NNR2_9EUKA</name>
<dbReference type="GO" id="GO:0005829">
    <property type="term" value="C:cytosol"/>
    <property type="evidence" value="ECO:0007669"/>
    <property type="project" value="TreeGrafter"/>
</dbReference>
<dbReference type="PROSITE" id="PS50056">
    <property type="entry name" value="TYR_PHOSPHATASE_2"/>
    <property type="match status" value="1"/>
</dbReference>
<dbReference type="PANTHER" id="PTHR12305">
    <property type="entry name" value="PHOSPHATASE WITH HOMOLOGY TO TENSIN"/>
    <property type="match status" value="1"/>
</dbReference>
<dbReference type="InterPro" id="IPR057023">
    <property type="entry name" value="PTP-SAK"/>
</dbReference>
<protein>
    <submittedName>
        <fullName evidence="7">Putative TPIP alpha lipid phosphatase</fullName>
    </submittedName>
</protein>
<proteinExistence type="predicted"/>
<dbReference type="SUPFAM" id="SSF49562">
    <property type="entry name" value="C2 domain (Calcium/lipid-binding domain, CaLB)"/>
    <property type="match status" value="1"/>
</dbReference>
<dbReference type="Gene3D" id="3.90.190.10">
    <property type="entry name" value="Protein tyrosine phosphatase superfamily"/>
    <property type="match status" value="1"/>
</dbReference>
<sequence length="365" mass="41621">MAVYLRRKVSLKKKRFQDDGFDLDLTWRLDITENVITMGFPSVGMESVYRNPRHDVKKFFERRHPNGYKVYNLCGESGRHYEASVFNGRVSYFPFMDHQAPPITLMGEFCKDVEDWIKAEPGHVAAIHCKAGKGRAGMMSCCYLIHSRKFETAQEAMDFYAKQRTYNCQGVTIPSQRRYVTYYQDIRDYGLPDQPTIKVKSITIATSKYMHPEKSKPYVVILSKGSEVLLETVPQPVSIAQGPYFNHPLSFCSLDMNGAKAGDTEIDLKGTPVSGDVKIVIYDEGIQKGQEVSHLWFNTGFISNNKLDLKRHEIDKAWGDKKFKIFSQEFHVSLTFEDAEMSPMDRLKEAKGATIEENGSKTEAA</sequence>
<dbReference type="EMBL" id="MDYQ01000042">
    <property type="protein sequence ID" value="PRP85600.1"/>
    <property type="molecule type" value="Genomic_DNA"/>
</dbReference>
<feature type="domain" description="Phosphatase tensin-type" evidence="5">
    <location>
        <begin position="14"/>
        <end position="190"/>
    </location>
</feature>
<dbReference type="SUPFAM" id="SSF52799">
    <property type="entry name" value="(Phosphotyrosine protein) phosphatases II"/>
    <property type="match status" value="1"/>
</dbReference>
<dbReference type="InterPro" id="IPR035892">
    <property type="entry name" value="C2_domain_sf"/>
</dbReference>
<evidence type="ECO:0000256" key="2">
    <source>
        <dbReference type="ARBA" id="ARBA00022912"/>
    </source>
</evidence>
<evidence type="ECO:0000259" key="6">
    <source>
        <dbReference type="PROSITE" id="PS51182"/>
    </source>
</evidence>
<evidence type="ECO:0000256" key="1">
    <source>
        <dbReference type="ARBA" id="ARBA00022801"/>
    </source>
</evidence>
<feature type="domain" description="C2 tensin-type" evidence="6">
    <location>
        <begin position="194"/>
        <end position="339"/>
    </location>
</feature>
<gene>
    <name evidence="7" type="ORF">PROFUN_06389</name>
</gene>
<dbReference type="GO" id="GO:0016314">
    <property type="term" value="F:phosphatidylinositol-3,4,5-trisphosphate 3-phosphatase activity"/>
    <property type="evidence" value="ECO:0007669"/>
    <property type="project" value="TreeGrafter"/>
</dbReference>
<dbReference type="AlphaFoldDB" id="A0A2P6NNR2"/>
<dbReference type="InterPro" id="IPR029021">
    <property type="entry name" value="Prot-tyrosine_phosphatase-like"/>
</dbReference>
<evidence type="ECO:0000256" key="3">
    <source>
        <dbReference type="ARBA" id="ARBA00023098"/>
    </source>
</evidence>
<dbReference type="FunCoup" id="A0A2P6NNR2">
    <property type="interactions" value="64"/>
</dbReference>
<dbReference type="SMART" id="SM01326">
    <property type="entry name" value="PTEN_C2"/>
    <property type="match status" value="1"/>
</dbReference>
<keyword evidence="1" id="KW-0378">Hydrolase</keyword>
<dbReference type="STRING" id="1890364.A0A2P6NNR2"/>
<dbReference type="PROSITE" id="PS51182">
    <property type="entry name" value="C2_TENSIN"/>
    <property type="match status" value="1"/>
</dbReference>
<dbReference type="InParanoid" id="A0A2P6NNR2"/>
<keyword evidence="8" id="KW-1185">Reference proteome</keyword>
<dbReference type="Pfam" id="PF22784">
    <property type="entry name" value="PTP-SAK"/>
    <property type="match status" value="1"/>
</dbReference>
<evidence type="ECO:0000259" key="4">
    <source>
        <dbReference type="PROSITE" id="PS50056"/>
    </source>
</evidence>
<dbReference type="InterPro" id="IPR000387">
    <property type="entry name" value="Tyr_Pase_dom"/>
</dbReference>
<dbReference type="InterPro" id="IPR029023">
    <property type="entry name" value="Tensin_phosphatase"/>
</dbReference>
<dbReference type="GO" id="GO:0006629">
    <property type="term" value="P:lipid metabolic process"/>
    <property type="evidence" value="ECO:0007669"/>
    <property type="project" value="UniProtKB-KW"/>
</dbReference>
<accession>A0A2P6NNR2</accession>
<evidence type="ECO:0000313" key="8">
    <source>
        <dbReference type="Proteomes" id="UP000241769"/>
    </source>
</evidence>
<keyword evidence="3" id="KW-0443">Lipid metabolism</keyword>
<organism evidence="7 8">
    <name type="scientific">Planoprotostelium fungivorum</name>
    <dbReference type="NCBI Taxonomy" id="1890364"/>
    <lineage>
        <taxon>Eukaryota</taxon>
        <taxon>Amoebozoa</taxon>
        <taxon>Evosea</taxon>
        <taxon>Variosea</taxon>
        <taxon>Cavosteliida</taxon>
        <taxon>Cavosteliaceae</taxon>
        <taxon>Planoprotostelium</taxon>
    </lineage>
</organism>
<dbReference type="Pfam" id="PF10409">
    <property type="entry name" value="PTEN_C2"/>
    <property type="match status" value="1"/>
</dbReference>
<dbReference type="InterPro" id="IPR014020">
    <property type="entry name" value="Tensin_C2-dom"/>
</dbReference>